<dbReference type="EMBL" id="CAFBOS010000001">
    <property type="protein sequence ID" value="CAB4975124.1"/>
    <property type="molecule type" value="Genomic_DNA"/>
</dbReference>
<accession>A0A6J6S650</accession>
<reference evidence="2" key="1">
    <citation type="submission" date="2020-05" db="EMBL/GenBank/DDBJ databases">
        <authorList>
            <person name="Chiriac C."/>
            <person name="Salcher M."/>
            <person name="Ghai R."/>
            <person name="Kavagutti S V."/>
        </authorList>
    </citation>
    <scope>NUCLEOTIDE SEQUENCE</scope>
</reference>
<feature type="region of interest" description="Disordered" evidence="1">
    <location>
        <begin position="63"/>
        <end position="87"/>
    </location>
</feature>
<sequence>MSFGQTAPPATAKQVQYLLSLVQKAGHTSFRDARGPLGLTQRQATGKFSRNEASTLIDVLLAEPTSGDDDAGPLSSGGFGESNSAADRLEAERAEVLRGMPAGLLAAELERRGWAVIAPA</sequence>
<gene>
    <name evidence="2" type="ORF">UFOPK2754_00422</name>
    <name evidence="3" type="ORF">UFOPK3139_00061</name>
    <name evidence="4" type="ORF">UFOPK3543_01699</name>
    <name evidence="5" type="ORF">UFOPK3967_00006</name>
</gene>
<dbReference type="EMBL" id="CAFBMH010000063">
    <property type="protein sequence ID" value="CAB4914065.1"/>
    <property type="molecule type" value="Genomic_DNA"/>
</dbReference>
<dbReference type="AlphaFoldDB" id="A0A6J6S650"/>
<protein>
    <submittedName>
        <fullName evidence="2">Unannotated protein</fullName>
    </submittedName>
</protein>
<evidence type="ECO:0000313" key="3">
    <source>
        <dbReference type="EMBL" id="CAB4812174.1"/>
    </source>
</evidence>
<evidence type="ECO:0000256" key="1">
    <source>
        <dbReference type="SAM" id="MobiDB-lite"/>
    </source>
</evidence>
<name>A0A6J6S650_9ZZZZ</name>
<evidence type="ECO:0000313" key="5">
    <source>
        <dbReference type="EMBL" id="CAB4975124.1"/>
    </source>
</evidence>
<organism evidence="2">
    <name type="scientific">freshwater metagenome</name>
    <dbReference type="NCBI Taxonomy" id="449393"/>
    <lineage>
        <taxon>unclassified sequences</taxon>
        <taxon>metagenomes</taxon>
        <taxon>ecological metagenomes</taxon>
    </lineage>
</organism>
<dbReference type="EMBL" id="CAFABA010000002">
    <property type="protein sequence ID" value="CAB4812174.1"/>
    <property type="molecule type" value="Genomic_DNA"/>
</dbReference>
<dbReference type="EMBL" id="CAEZYR010000009">
    <property type="protein sequence ID" value="CAB4730183.1"/>
    <property type="molecule type" value="Genomic_DNA"/>
</dbReference>
<evidence type="ECO:0000313" key="2">
    <source>
        <dbReference type="EMBL" id="CAB4730183.1"/>
    </source>
</evidence>
<proteinExistence type="predicted"/>
<evidence type="ECO:0000313" key="4">
    <source>
        <dbReference type="EMBL" id="CAB4914065.1"/>
    </source>
</evidence>